<accession>A0AA42C3R7</accession>
<reference evidence="1" key="2">
    <citation type="submission" date="2020-07" db="EMBL/GenBank/DDBJ databases">
        <authorList>
            <person name="Pettersson B.M.F."/>
            <person name="Behra P.R.K."/>
            <person name="Ramesh M."/>
            <person name="Das S."/>
            <person name="Dasgupta S."/>
            <person name="Kirsebom L.A."/>
        </authorList>
    </citation>
    <scope>NUCLEOTIDE SEQUENCE</scope>
    <source>
        <strain evidence="1">CCUG 55640</strain>
    </source>
</reference>
<protein>
    <submittedName>
        <fullName evidence="1">Uncharacterized protein</fullName>
    </submittedName>
</protein>
<dbReference type="EMBL" id="JACKVH010000030">
    <property type="protein sequence ID" value="MCV7382179.1"/>
    <property type="molecule type" value="Genomic_DNA"/>
</dbReference>
<dbReference type="AlphaFoldDB" id="A0AA42C3R7"/>
<evidence type="ECO:0000313" key="3">
    <source>
        <dbReference type="Proteomes" id="UP000192319"/>
    </source>
</evidence>
<gene>
    <name evidence="2" type="ORF">BST11_13425</name>
    <name evidence="1" type="ORF">H7K38_26550</name>
</gene>
<sequence>MIDNEITTIRPPEDTITVVPTSMEYVYHHVNGHDVLCLLMNTKKHGPMLMALTPDNAAHIAAHLQGMLAQIDELRQKYNER</sequence>
<organism evidence="1 4">
    <name type="scientific">Mycobacterium alsense</name>
    <dbReference type="NCBI Taxonomy" id="324058"/>
    <lineage>
        <taxon>Bacteria</taxon>
        <taxon>Bacillati</taxon>
        <taxon>Actinomycetota</taxon>
        <taxon>Actinomycetes</taxon>
        <taxon>Mycobacteriales</taxon>
        <taxon>Mycobacteriaceae</taxon>
        <taxon>Mycobacterium</taxon>
    </lineage>
</organism>
<reference evidence="1" key="3">
    <citation type="journal article" date="2022" name="BMC Genomics">
        <title>Comparative genome analysis of mycobacteria focusing on tRNA and non-coding RNA.</title>
        <authorList>
            <person name="Behra P.R.K."/>
            <person name="Pettersson B.M.F."/>
            <person name="Ramesh M."/>
            <person name="Das S."/>
            <person name="Dasgupta S."/>
            <person name="Kirsebom L.A."/>
        </authorList>
    </citation>
    <scope>NUCLEOTIDE SEQUENCE</scope>
    <source>
        <strain evidence="1">CCUG 55640</strain>
    </source>
</reference>
<dbReference type="Proteomes" id="UP001141650">
    <property type="component" value="Unassembled WGS sequence"/>
</dbReference>
<dbReference type="Proteomes" id="UP000192319">
    <property type="component" value="Unassembled WGS sequence"/>
</dbReference>
<evidence type="ECO:0000313" key="1">
    <source>
        <dbReference type="EMBL" id="MCV7382179.1"/>
    </source>
</evidence>
<dbReference type="EMBL" id="MVHD01000019">
    <property type="protein sequence ID" value="OQZ90377.1"/>
    <property type="molecule type" value="Genomic_DNA"/>
</dbReference>
<keyword evidence="3" id="KW-1185">Reference proteome</keyword>
<name>A0AA42C3R7_9MYCO</name>
<evidence type="ECO:0000313" key="2">
    <source>
        <dbReference type="EMBL" id="OQZ90377.1"/>
    </source>
</evidence>
<evidence type="ECO:0000313" key="4">
    <source>
        <dbReference type="Proteomes" id="UP001141650"/>
    </source>
</evidence>
<reference evidence="2 3" key="1">
    <citation type="submission" date="2017-02" db="EMBL/GenBank/DDBJ databases">
        <title>The new phylogeny of genus Mycobacterium.</title>
        <authorList>
            <person name="Tortoli E."/>
            <person name="Trovato A."/>
            <person name="Cirillo D.M."/>
        </authorList>
    </citation>
    <scope>NUCLEOTIDE SEQUENCE [LARGE SCALE GENOMIC DNA]</scope>
    <source>
        <strain evidence="2 3">DSM 45230</strain>
    </source>
</reference>
<dbReference type="RefSeq" id="WP_083138424.1">
    <property type="nucleotide sequence ID" value="NZ_JACKVH010000030.1"/>
</dbReference>
<proteinExistence type="predicted"/>
<comment type="caution">
    <text evidence="1">The sequence shown here is derived from an EMBL/GenBank/DDBJ whole genome shotgun (WGS) entry which is preliminary data.</text>
</comment>